<reference evidence="1" key="2">
    <citation type="submission" date="2025-08" db="UniProtKB">
        <authorList>
            <consortium name="Ensembl"/>
        </authorList>
    </citation>
    <scope>IDENTIFICATION</scope>
    <source>
        <strain evidence="1">Thoroughbred</strain>
    </source>
</reference>
<dbReference type="PANTHER" id="PTHR19446">
    <property type="entry name" value="REVERSE TRANSCRIPTASES"/>
    <property type="match status" value="1"/>
</dbReference>
<name>A0A9L0TH66_HORSE</name>
<organism evidence="1 2">
    <name type="scientific">Equus caballus</name>
    <name type="common">Horse</name>
    <dbReference type="NCBI Taxonomy" id="9796"/>
    <lineage>
        <taxon>Eukaryota</taxon>
        <taxon>Metazoa</taxon>
        <taxon>Chordata</taxon>
        <taxon>Craniata</taxon>
        <taxon>Vertebrata</taxon>
        <taxon>Euteleostomi</taxon>
        <taxon>Mammalia</taxon>
        <taxon>Eutheria</taxon>
        <taxon>Laurasiatheria</taxon>
        <taxon>Perissodactyla</taxon>
        <taxon>Equidae</taxon>
        <taxon>Equus</taxon>
    </lineage>
</organism>
<reference evidence="1" key="3">
    <citation type="submission" date="2025-09" db="UniProtKB">
        <authorList>
            <consortium name="Ensembl"/>
        </authorList>
    </citation>
    <scope>IDENTIFICATION</scope>
    <source>
        <strain evidence="1">Thoroughbred</strain>
    </source>
</reference>
<proteinExistence type="predicted"/>
<dbReference type="Ensembl" id="ENSECAT00000109304.1">
    <property type="protein sequence ID" value="ENSECAP00000087608.1"/>
    <property type="gene ID" value="ENSECAG00000046498.1"/>
</dbReference>
<sequence>MKVDHYLTPYTKINSKCIKDLKISPETIKLLEDNIGSTLFDMELKRIFSNTVSSQTRETKEKTNKWDFIRLKSFCKAKETRIKTKRQHTNWEKIYANHISNKGLMIYGELTQLKNKNTNSLIKKWAKDMNRPFSKEDIQMANKHMKKCSTSLIIREMQIKTTPRYHPIPVKMAIITKTKNNKCWRGCGEKGALIHCWWECTLAQPL</sequence>
<reference evidence="1" key="1">
    <citation type="journal article" date="2009" name="Science">
        <title>Genome sequence, comparative analysis, and population genetics of the domestic horse.</title>
        <authorList>
            <consortium name="Broad Institute Genome Sequencing Platform"/>
            <consortium name="Broad Institute Whole Genome Assembly Team"/>
            <person name="Wade C.M."/>
            <person name="Giulotto E."/>
            <person name="Sigurdsson S."/>
            <person name="Zoli M."/>
            <person name="Gnerre S."/>
            <person name="Imsland F."/>
            <person name="Lear T.L."/>
            <person name="Adelson D.L."/>
            <person name="Bailey E."/>
            <person name="Bellone R.R."/>
            <person name="Bloecker H."/>
            <person name="Distl O."/>
            <person name="Edgar R.C."/>
            <person name="Garber M."/>
            <person name="Leeb T."/>
            <person name="Mauceli E."/>
            <person name="MacLeod J.N."/>
            <person name="Penedo M.C.T."/>
            <person name="Raison J.M."/>
            <person name="Sharpe T."/>
            <person name="Vogel J."/>
            <person name="Andersson L."/>
            <person name="Antczak D.F."/>
            <person name="Biagi T."/>
            <person name="Binns M.M."/>
            <person name="Chowdhary B.P."/>
            <person name="Coleman S.J."/>
            <person name="Della Valle G."/>
            <person name="Fryc S."/>
            <person name="Guerin G."/>
            <person name="Hasegawa T."/>
            <person name="Hill E.W."/>
            <person name="Jurka J."/>
            <person name="Kiialainen A."/>
            <person name="Lindgren G."/>
            <person name="Liu J."/>
            <person name="Magnani E."/>
            <person name="Mickelson J.R."/>
            <person name="Murray J."/>
            <person name="Nergadze S.G."/>
            <person name="Onofrio R."/>
            <person name="Pedroni S."/>
            <person name="Piras M.F."/>
            <person name="Raudsepp T."/>
            <person name="Rocchi M."/>
            <person name="Roeed K.H."/>
            <person name="Ryder O.A."/>
            <person name="Searle S."/>
            <person name="Skow L."/>
            <person name="Swinburne J.E."/>
            <person name="Syvaenen A.C."/>
            <person name="Tozaki T."/>
            <person name="Valberg S.J."/>
            <person name="Vaudin M."/>
            <person name="White J.R."/>
            <person name="Zody M.C."/>
            <person name="Lander E.S."/>
            <person name="Lindblad-Toh K."/>
        </authorList>
    </citation>
    <scope>NUCLEOTIDE SEQUENCE [LARGE SCALE GENOMIC DNA]</scope>
    <source>
        <strain evidence="1">Thoroughbred</strain>
    </source>
</reference>
<keyword evidence="2" id="KW-1185">Reference proteome</keyword>
<accession>A0A9L0TH66</accession>
<dbReference type="Proteomes" id="UP000002281">
    <property type="component" value="Unplaced"/>
</dbReference>
<protein>
    <submittedName>
        <fullName evidence="1">Uncharacterized protein</fullName>
    </submittedName>
</protein>
<evidence type="ECO:0000313" key="1">
    <source>
        <dbReference type="Ensembl" id="ENSECAP00000087608.1"/>
    </source>
</evidence>
<dbReference type="AlphaFoldDB" id="A0A9L0TH66"/>
<evidence type="ECO:0000313" key="2">
    <source>
        <dbReference type="Proteomes" id="UP000002281"/>
    </source>
</evidence>
<dbReference type="GeneTree" id="ENSGT01150000286946"/>